<proteinExistence type="predicted"/>
<reference evidence="2" key="1">
    <citation type="submission" date="2021-01" db="EMBL/GenBank/DDBJ databases">
        <authorList>
            <person name="Corre E."/>
            <person name="Pelletier E."/>
            <person name="Niang G."/>
            <person name="Scheremetjew M."/>
            <person name="Finn R."/>
            <person name="Kale V."/>
            <person name="Holt S."/>
            <person name="Cochrane G."/>
            <person name="Meng A."/>
            <person name="Brown T."/>
            <person name="Cohen L."/>
        </authorList>
    </citation>
    <scope>NUCLEOTIDE SEQUENCE</scope>
    <source>
        <strain evidence="2">308</strain>
    </source>
</reference>
<accession>A0A6U5DXL8</accession>
<evidence type="ECO:0000313" key="2">
    <source>
        <dbReference type="EMBL" id="CAD8876554.1"/>
    </source>
</evidence>
<gene>
    <name evidence="1" type="ORF">CHYS00102_LOCUS3731</name>
    <name evidence="2" type="ORF">CHYS00102_LOCUS3732</name>
</gene>
<dbReference type="EMBL" id="HBFR01005315">
    <property type="protein sequence ID" value="CAD8876553.1"/>
    <property type="molecule type" value="Transcribed_RNA"/>
</dbReference>
<protein>
    <submittedName>
        <fullName evidence="2">Uncharacterized protein</fullName>
    </submittedName>
</protein>
<sequence>MTKKTDVKVEAAFDISKEISYGKLDIRIICWGLSAGLTRLGKKTTGRDTAHSLIAKDMSDFNKVMDAAFGAFQDSNAGVIRGVEIYSWVNNPSFQVSAKLTTPFSRPKLRCKRIQNSTDPTVFVKEDNACFDSDDNEERTYTCGYNDHIEAFDSSRCETSGTEDAVQKDIRKFNLISNAEFLNSIDDVIRNEMNIQNVHTACITAIMDFHEEYAISPLHNHRQPLENNPITLRELRSYLLYGPDVAVVGTLLNDPSPDVGDFAHVEKAQIIADKIEYFVKPCMDKMLETKYGIEQGNMQVRHWTAVSECNIVPCILPSKWERDTCVPLETKFMMLNELVSNYCPPELKAWYDGTYKRNMNGLEINPTHPDYEGLRLFTGEVKRPDQNRSPMMKKRR</sequence>
<evidence type="ECO:0000313" key="1">
    <source>
        <dbReference type="EMBL" id="CAD8876553.1"/>
    </source>
</evidence>
<name>A0A6U5DXL8_9STRA</name>
<organism evidence="2">
    <name type="scientific">Corethron hystrix</name>
    <dbReference type="NCBI Taxonomy" id="216773"/>
    <lineage>
        <taxon>Eukaryota</taxon>
        <taxon>Sar</taxon>
        <taxon>Stramenopiles</taxon>
        <taxon>Ochrophyta</taxon>
        <taxon>Bacillariophyta</taxon>
        <taxon>Coscinodiscophyceae</taxon>
        <taxon>Corethrophycidae</taxon>
        <taxon>Corethrales</taxon>
        <taxon>Corethraceae</taxon>
        <taxon>Corethron</taxon>
    </lineage>
</organism>
<dbReference type="EMBL" id="HBFR01005316">
    <property type="protein sequence ID" value="CAD8876554.1"/>
    <property type="molecule type" value="Transcribed_RNA"/>
</dbReference>
<dbReference type="AlphaFoldDB" id="A0A6U5DXL8"/>